<evidence type="ECO:0000256" key="4">
    <source>
        <dbReference type="PROSITE-ProRule" id="PRU00134"/>
    </source>
</evidence>
<reference evidence="8" key="2">
    <citation type="submission" date="2015-01" db="EMBL/GenBank/DDBJ databases">
        <title>Evolutionary Origins and Diversification of the Mycorrhizal Mutualists.</title>
        <authorList>
            <consortium name="DOE Joint Genome Institute"/>
            <consortium name="Mycorrhizal Genomics Consortium"/>
            <person name="Kohler A."/>
            <person name="Kuo A."/>
            <person name="Nagy L.G."/>
            <person name="Floudas D."/>
            <person name="Copeland A."/>
            <person name="Barry K.W."/>
            <person name="Cichocki N."/>
            <person name="Veneault-Fourrey C."/>
            <person name="LaButti K."/>
            <person name="Lindquist E.A."/>
            <person name="Lipzen A."/>
            <person name="Lundell T."/>
            <person name="Morin E."/>
            <person name="Murat C."/>
            <person name="Riley R."/>
            <person name="Ohm R."/>
            <person name="Sun H."/>
            <person name="Tunlid A."/>
            <person name="Henrissat B."/>
            <person name="Grigoriev I.V."/>
            <person name="Hibbett D.S."/>
            <person name="Martin F."/>
        </authorList>
    </citation>
    <scope>NUCLEOTIDE SEQUENCE [LARGE SCALE GENOMIC DNA]</scope>
    <source>
        <strain evidence="8">MAFF 305830</strain>
    </source>
</reference>
<dbReference type="HOGENOM" id="CLU_120095_0_0_1"/>
<dbReference type="SUPFAM" id="SSF144232">
    <property type="entry name" value="HIT/MYND zinc finger-like"/>
    <property type="match status" value="1"/>
</dbReference>
<protein>
    <recommendedName>
        <fullName evidence="6">MYND-type domain-containing protein</fullName>
    </recommendedName>
</protein>
<dbReference type="Pfam" id="PF01753">
    <property type="entry name" value="zf-MYND"/>
    <property type="match status" value="1"/>
</dbReference>
<sequence>MSHRHRQTKQKNEKTPVHTTFVDASTEGGKSTAERYARRMVLMNQVTNLRNAQRLAEAIPLQQEICVLDEQMHGRNSSSAGLSWNKLGEMQYENKDFAAAEVSLKLAVEIREGLGEDFDTSVSRDNLARIFEVYGRMEDAKKMRLRGRKAQNITCACYTCKYLQQGVGFDRLKACSRCKSVFYCSADCQKVDWKERHKFYCKAPETPAASTT</sequence>
<keyword evidence="8" id="KW-1185">Reference proteome</keyword>
<gene>
    <name evidence="7" type="ORF">M408DRAFT_328516</name>
</gene>
<feature type="domain" description="MYND-type" evidence="6">
    <location>
        <begin position="157"/>
        <end position="201"/>
    </location>
</feature>
<organism evidence="7 8">
    <name type="scientific">Serendipita vermifera MAFF 305830</name>
    <dbReference type="NCBI Taxonomy" id="933852"/>
    <lineage>
        <taxon>Eukaryota</taxon>
        <taxon>Fungi</taxon>
        <taxon>Dikarya</taxon>
        <taxon>Basidiomycota</taxon>
        <taxon>Agaricomycotina</taxon>
        <taxon>Agaricomycetes</taxon>
        <taxon>Sebacinales</taxon>
        <taxon>Serendipitaceae</taxon>
        <taxon>Serendipita</taxon>
    </lineage>
</organism>
<dbReference type="Gene3D" id="6.10.140.2220">
    <property type="match status" value="1"/>
</dbReference>
<dbReference type="Proteomes" id="UP000054097">
    <property type="component" value="Unassembled WGS sequence"/>
</dbReference>
<keyword evidence="1" id="KW-0479">Metal-binding</keyword>
<keyword evidence="2 4" id="KW-0863">Zinc-finger</keyword>
<evidence type="ECO:0000256" key="2">
    <source>
        <dbReference type="ARBA" id="ARBA00022771"/>
    </source>
</evidence>
<dbReference type="STRING" id="933852.A0A0C2WVF4"/>
<name>A0A0C2WVF4_SERVB</name>
<reference evidence="7 8" key="1">
    <citation type="submission" date="2014-04" db="EMBL/GenBank/DDBJ databases">
        <authorList>
            <consortium name="DOE Joint Genome Institute"/>
            <person name="Kuo A."/>
            <person name="Zuccaro A."/>
            <person name="Kohler A."/>
            <person name="Nagy L.G."/>
            <person name="Floudas D."/>
            <person name="Copeland A."/>
            <person name="Barry K.W."/>
            <person name="Cichocki N."/>
            <person name="Veneault-Fourrey C."/>
            <person name="LaButti K."/>
            <person name="Lindquist E.A."/>
            <person name="Lipzen A."/>
            <person name="Lundell T."/>
            <person name="Morin E."/>
            <person name="Murat C."/>
            <person name="Sun H."/>
            <person name="Tunlid A."/>
            <person name="Henrissat B."/>
            <person name="Grigoriev I.V."/>
            <person name="Hibbett D.S."/>
            <person name="Martin F."/>
            <person name="Nordberg H.P."/>
            <person name="Cantor M.N."/>
            <person name="Hua S.X."/>
        </authorList>
    </citation>
    <scope>NUCLEOTIDE SEQUENCE [LARGE SCALE GENOMIC DNA]</scope>
    <source>
        <strain evidence="7 8">MAFF 305830</strain>
    </source>
</reference>
<accession>A0A0C2WVF4</accession>
<evidence type="ECO:0000256" key="5">
    <source>
        <dbReference type="SAM" id="MobiDB-lite"/>
    </source>
</evidence>
<dbReference type="OrthoDB" id="5231159at2759"/>
<dbReference type="PROSITE" id="PS50865">
    <property type="entry name" value="ZF_MYND_2"/>
    <property type="match status" value="1"/>
</dbReference>
<evidence type="ECO:0000256" key="3">
    <source>
        <dbReference type="ARBA" id="ARBA00022833"/>
    </source>
</evidence>
<dbReference type="Gene3D" id="1.25.40.10">
    <property type="entry name" value="Tetratricopeptide repeat domain"/>
    <property type="match status" value="1"/>
</dbReference>
<feature type="region of interest" description="Disordered" evidence="5">
    <location>
        <begin position="1"/>
        <end position="30"/>
    </location>
</feature>
<dbReference type="EMBL" id="KN824286">
    <property type="protein sequence ID" value="KIM30123.1"/>
    <property type="molecule type" value="Genomic_DNA"/>
</dbReference>
<dbReference type="GO" id="GO:0008270">
    <property type="term" value="F:zinc ion binding"/>
    <property type="evidence" value="ECO:0007669"/>
    <property type="project" value="UniProtKB-KW"/>
</dbReference>
<dbReference type="InterPro" id="IPR011990">
    <property type="entry name" value="TPR-like_helical_dom_sf"/>
</dbReference>
<evidence type="ECO:0000259" key="6">
    <source>
        <dbReference type="PROSITE" id="PS50865"/>
    </source>
</evidence>
<dbReference type="AlphaFoldDB" id="A0A0C2WVF4"/>
<keyword evidence="3" id="KW-0862">Zinc</keyword>
<proteinExistence type="predicted"/>
<evidence type="ECO:0000313" key="8">
    <source>
        <dbReference type="Proteomes" id="UP000054097"/>
    </source>
</evidence>
<dbReference type="SUPFAM" id="SSF48452">
    <property type="entry name" value="TPR-like"/>
    <property type="match status" value="1"/>
</dbReference>
<dbReference type="InterPro" id="IPR002893">
    <property type="entry name" value="Znf_MYND"/>
</dbReference>
<evidence type="ECO:0000313" key="7">
    <source>
        <dbReference type="EMBL" id="KIM30123.1"/>
    </source>
</evidence>
<evidence type="ECO:0000256" key="1">
    <source>
        <dbReference type="ARBA" id="ARBA00022723"/>
    </source>
</evidence>